<evidence type="ECO:0000256" key="2">
    <source>
        <dbReference type="SAM" id="Phobius"/>
    </source>
</evidence>
<name>A0AAN8FM87_TRICO</name>
<accession>A0AAN8FM87</accession>
<organism evidence="3 4">
    <name type="scientific">Trichostrongylus colubriformis</name>
    <name type="common">Black scour worm</name>
    <dbReference type="NCBI Taxonomy" id="6319"/>
    <lineage>
        <taxon>Eukaryota</taxon>
        <taxon>Metazoa</taxon>
        <taxon>Ecdysozoa</taxon>
        <taxon>Nematoda</taxon>
        <taxon>Chromadorea</taxon>
        <taxon>Rhabditida</taxon>
        <taxon>Rhabditina</taxon>
        <taxon>Rhabditomorpha</taxon>
        <taxon>Strongyloidea</taxon>
        <taxon>Trichostrongylidae</taxon>
        <taxon>Trichostrongylus</taxon>
    </lineage>
</organism>
<evidence type="ECO:0000313" key="4">
    <source>
        <dbReference type="Proteomes" id="UP001331761"/>
    </source>
</evidence>
<feature type="region of interest" description="Disordered" evidence="1">
    <location>
        <begin position="161"/>
        <end position="209"/>
    </location>
</feature>
<proteinExistence type="predicted"/>
<protein>
    <submittedName>
        <fullName evidence="3">PDZ/DHR/GLGF domain protein</fullName>
    </submittedName>
</protein>
<dbReference type="Gene3D" id="2.30.42.10">
    <property type="match status" value="1"/>
</dbReference>
<keyword evidence="4" id="KW-1185">Reference proteome</keyword>
<comment type="caution">
    <text evidence="3">The sequence shown here is derived from an EMBL/GenBank/DDBJ whole genome shotgun (WGS) entry which is preliminary data.</text>
</comment>
<sequence>MVSNSDKSSIVDERPIDHAGVPLLPGLNEVAKKPKTEEGIYLGKGCDPSKITMITLERSPQGEDRTLQLLLECSCSFEIMLEINGIDLIDKTHDEAVSIFRAQNQNTADLLVEVGAENRILNEHLTTDLHISAGKSPTDVERAEVLSGLLTPAFRRSFGDGFNVRSTPSPSFGADSKGHDEDADSETSGAPSVHSILDDVPRTPKRPMSYLDPRNPSLVTEVLYVSIGLAVISLGVFVVYRIVRRRR</sequence>
<keyword evidence="2" id="KW-0812">Transmembrane</keyword>
<dbReference type="InterPro" id="IPR036034">
    <property type="entry name" value="PDZ_sf"/>
</dbReference>
<reference evidence="3 4" key="1">
    <citation type="submission" date="2019-10" db="EMBL/GenBank/DDBJ databases">
        <title>Assembly and Annotation for the nematode Trichostrongylus colubriformis.</title>
        <authorList>
            <person name="Martin J."/>
        </authorList>
    </citation>
    <scope>NUCLEOTIDE SEQUENCE [LARGE SCALE GENOMIC DNA]</scope>
    <source>
        <strain evidence="3">G859</strain>
        <tissue evidence="3">Whole worm</tissue>
    </source>
</reference>
<feature type="transmembrane region" description="Helical" evidence="2">
    <location>
        <begin position="222"/>
        <end position="243"/>
    </location>
</feature>
<dbReference type="Proteomes" id="UP001331761">
    <property type="component" value="Unassembled WGS sequence"/>
</dbReference>
<dbReference type="AlphaFoldDB" id="A0AAN8FM87"/>
<dbReference type="EMBL" id="WIXE01004742">
    <property type="protein sequence ID" value="KAK5982776.1"/>
    <property type="molecule type" value="Genomic_DNA"/>
</dbReference>
<evidence type="ECO:0000313" key="3">
    <source>
        <dbReference type="EMBL" id="KAK5982776.1"/>
    </source>
</evidence>
<evidence type="ECO:0000256" key="1">
    <source>
        <dbReference type="SAM" id="MobiDB-lite"/>
    </source>
</evidence>
<keyword evidence="2" id="KW-1133">Transmembrane helix</keyword>
<gene>
    <name evidence="3" type="ORF">GCK32_007401</name>
</gene>
<keyword evidence="2" id="KW-0472">Membrane</keyword>